<evidence type="ECO:0000313" key="13">
    <source>
        <dbReference type="EMBL" id="ORY28884.1"/>
    </source>
</evidence>
<feature type="region of interest" description="Disordered" evidence="6">
    <location>
        <begin position="943"/>
        <end position="963"/>
    </location>
</feature>
<comment type="subcellular location">
    <subcellularLocation>
        <location evidence="1 5">Nucleus</location>
        <location evidence="1 5">Nucleolus</location>
    </subcellularLocation>
</comment>
<dbReference type="Proteomes" id="UP000193642">
    <property type="component" value="Unassembled WGS sequence"/>
</dbReference>
<evidence type="ECO:0000259" key="10">
    <source>
        <dbReference type="Pfam" id="PF17405"/>
    </source>
</evidence>
<dbReference type="InterPro" id="IPR035367">
    <property type="entry name" value="Nrap_D2"/>
</dbReference>
<dbReference type="Pfam" id="PF17406">
    <property type="entry name" value="Nrap_D5"/>
    <property type="match status" value="1"/>
</dbReference>
<dbReference type="OrthoDB" id="10251401at2759"/>
<keyword evidence="5" id="KW-0687">Ribonucleoprotein</keyword>
<dbReference type="Gene3D" id="1.10.1410.10">
    <property type="match status" value="1"/>
</dbReference>
<reference evidence="13 14" key="1">
    <citation type="submission" date="2016-07" db="EMBL/GenBank/DDBJ databases">
        <title>Pervasive Adenine N6-methylation of Active Genes in Fungi.</title>
        <authorList>
            <consortium name="DOE Joint Genome Institute"/>
            <person name="Mondo S.J."/>
            <person name="Dannebaum R.O."/>
            <person name="Kuo R.C."/>
            <person name="Labutti K."/>
            <person name="Haridas S."/>
            <person name="Kuo A."/>
            <person name="Salamov A."/>
            <person name="Ahrendt S.R."/>
            <person name="Lipzen A."/>
            <person name="Sullivan W."/>
            <person name="Andreopoulos W.B."/>
            <person name="Clum A."/>
            <person name="Lindquist E."/>
            <person name="Daum C."/>
            <person name="Ramamoorthy G.K."/>
            <person name="Gryganskyi A."/>
            <person name="Culley D."/>
            <person name="Magnuson J.K."/>
            <person name="James T.Y."/>
            <person name="O'Malley M.A."/>
            <person name="Stajich J.E."/>
            <person name="Spatafora J.W."/>
            <person name="Visel A."/>
            <person name="Grigoriev I.V."/>
        </authorList>
    </citation>
    <scope>NUCLEOTIDE SEQUENCE [LARGE SCALE GENOMIC DNA]</scope>
    <source>
        <strain evidence="13 14">JEL800</strain>
    </source>
</reference>
<evidence type="ECO:0000256" key="4">
    <source>
        <dbReference type="ARBA" id="ARBA00023242"/>
    </source>
</evidence>
<feature type="region of interest" description="Disordered" evidence="6">
    <location>
        <begin position="1146"/>
        <end position="1168"/>
    </location>
</feature>
<evidence type="ECO:0000256" key="2">
    <source>
        <dbReference type="ARBA" id="ARBA00006674"/>
    </source>
</evidence>
<dbReference type="InterPro" id="IPR035370">
    <property type="entry name" value="Nrap_D5"/>
</dbReference>
<evidence type="ECO:0000256" key="1">
    <source>
        <dbReference type="ARBA" id="ARBA00004604"/>
    </source>
</evidence>
<dbReference type="PANTHER" id="PTHR17972:SF0">
    <property type="entry name" value="NUCLEOLAR PROTEIN 6"/>
    <property type="match status" value="1"/>
</dbReference>
<organism evidence="13 14">
    <name type="scientific">Rhizoclosmatium globosum</name>
    <dbReference type="NCBI Taxonomy" id="329046"/>
    <lineage>
        <taxon>Eukaryota</taxon>
        <taxon>Fungi</taxon>
        <taxon>Fungi incertae sedis</taxon>
        <taxon>Chytridiomycota</taxon>
        <taxon>Chytridiomycota incertae sedis</taxon>
        <taxon>Chytridiomycetes</taxon>
        <taxon>Chytridiales</taxon>
        <taxon>Chytriomycetaceae</taxon>
        <taxon>Rhizoclosmatium</taxon>
    </lineage>
</organism>
<dbReference type="Pfam" id="PF17404">
    <property type="entry name" value="Nrap_D3"/>
    <property type="match status" value="1"/>
</dbReference>
<feature type="domain" description="Nrap protein" evidence="11">
    <location>
        <begin position="852"/>
        <end position="1027"/>
    </location>
</feature>
<dbReference type="Gene3D" id="3.30.70.3030">
    <property type="match status" value="1"/>
</dbReference>
<comment type="caution">
    <text evidence="13">The sequence shown here is derived from an EMBL/GenBank/DDBJ whole genome shotgun (WGS) entry which is preliminary data.</text>
</comment>
<evidence type="ECO:0000259" key="9">
    <source>
        <dbReference type="Pfam" id="PF17404"/>
    </source>
</evidence>
<evidence type="ECO:0000256" key="5">
    <source>
        <dbReference type="RuleBase" id="RU364032"/>
    </source>
</evidence>
<dbReference type="InterPro" id="IPR005554">
    <property type="entry name" value="NOL6/Upt22"/>
</dbReference>
<proteinExistence type="inferred from homology"/>
<feature type="compositionally biased region" description="Basic and acidic residues" evidence="6">
    <location>
        <begin position="1147"/>
        <end position="1160"/>
    </location>
</feature>
<feature type="region of interest" description="Disordered" evidence="6">
    <location>
        <begin position="1"/>
        <end position="49"/>
    </location>
</feature>
<feature type="domain" description="Nrap protein" evidence="10">
    <location>
        <begin position="653"/>
        <end position="843"/>
    </location>
</feature>
<feature type="domain" description="Nrap protein" evidence="12">
    <location>
        <begin position="1031"/>
        <end position="1194"/>
    </location>
</feature>
<dbReference type="STRING" id="329046.A0A1Y2B2B9"/>
<dbReference type="Pfam" id="PF03813">
    <property type="entry name" value="Nrap"/>
    <property type="match status" value="1"/>
</dbReference>
<dbReference type="PANTHER" id="PTHR17972">
    <property type="entry name" value="NUCLEOLAR RNA-ASSOCIATED PROTEIN"/>
    <property type="match status" value="1"/>
</dbReference>
<dbReference type="InterPro" id="IPR035369">
    <property type="entry name" value="Nrap_D4"/>
</dbReference>
<dbReference type="Pfam" id="PF17405">
    <property type="entry name" value="Nrap_D4"/>
    <property type="match status" value="1"/>
</dbReference>
<dbReference type="EMBL" id="MCGO01000091">
    <property type="protein sequence ID" value="ORY28884.1"/>
    <property type="molecule type" value="Genomic_DNA"/>
</dbReference>
<dbReference type="GO" id="GO:0032545">
    <property type="term" value="C:CURI complex"/>
    <property type="evidence" value="ECO:0007669"/>
    <property type="project" value="TreeGrafter"/>
</dbReference>
<dbReference type="InterPro" id="IPR035368">
    <property type="entry name" value="Nrap_D3"/>
</dbReference>
<evidence type="ECO:0000259" key="11">
    <source>
        <dbReference type="Pfam" id="PF17406"/>
    </source>
</evidence>
<dbReference type="Pfam" id="PF17403">
    <property type="entry name" value="Nrap_D2"/>
    <property type="match status" value="1"/>
</dbReference>
<dbReference type="InterPro" id="IPR035082">
    <property type="entry name" value="Nrap_D1"/>
</dbReference>
<keyword evidence="4 5" id="KW-0539">Nucleus</keyword>
<evidence type="ECO:0000259" key="12">
    <source>
        <dbReference type="Pfam" id="PF17407"/>
    </source>
</evidence>
<evidence type="ECO:0000259" key="8">
    <source>
        <dbReference type="Pfam" id="PF17403"/>
    </source>
</evidence>
<name>A0A1Y2B2B9_9FUNG</name>
<evidence type="ECO:0000256" key="3">
    <source>
        <dbReference type="ARBA" id="ARBA00022884"/>
    </source>
</evidence>
<feature type="compositionally biased region" description="Acidic residues" evidence="6">
    <location>
        <begin position="7"/>
        <end position="40"/>
    </location>
</feature>
<comment type="similarity">
    <text evidence="2 5">Belongs to the NRAP family.</text>
</comment>
<keyword evidence="5" id="KW-0690">Ribosome biogenesis</keyword>
<dbReference type="AlphaFoldDB" id="A0A1Y2B2B9"/>
<gene>
    <name evidence="13" type="ORF">BCR33DRAFT_857857</name>
</gene>
<dbReference type="GO" id="GO:0034456">
    <property type="term" value="C:UTP-C complex"/>
    <property type="evidence" value="ECO:0007669"/>
    <property type="project" value="TreeGrafter"/>
</dbReference>
<evidence type="ECO:0000313" key="14">
    <source>
        <dbReference type="Proteomes" id="UP000193642"/>
    </source>
</evidence>
<dbReference type="Pfam" id="PF17407">
    <property type="entry name" value="Nrap_D6"/>
    <property type="match status" value="1"/>
</dbReference>
<feature type="domain" description="Nrap protein" evidence="8">
    <location>
        <begin position="307"/>
        <end position="456"/>
    </location>
</feature>
<keyword evidence="5" id="KW-0698">rRNA processing</keyword>
<accession>A0A1Y2B2B9</accession>
<dbReference type="GO" id="GO:0003723">
    <property type="term" value="F:RNA binding"/>
    <property type="evidence" value="ECO:0007669"/>
    <property type="project" value="UniProtKB-KW"/>
</dbReference>
<feature type="domain" description="Nrap protein" evidence="9">
    <location>
        <begin position="464"/>
        <end position="625"/>
    </location>
</feature>
<evidence type="ECO:0000259" key="7">
    <source>
        <dbReference type="Pfam" id="PF03813"/>
    </source>
</evidence>
<evidence type="ECO:0000256" key="6">
    <source>
        <dbReference type="SAM" id="MobiDB-lite"/>
    </source>
</evidence>
<feature type="domain" description="Nrap protein" evidence="7">
    <location>
        <begin position="165"/>
        <end position="302"/>
    </location>
</feature>
<dbReference type="GO" id="GO:0006364">
    <property type="term" value="P:rRNA processing"/>
    <property type="evidence" value="ECO:0007669"/>
    <property type="project" value="UniProtKB-KW"/>
</dbReference>
<dbReference type="GO" id="GO:0006409">
    <property type="term" value="P:tRNA export from nucleus"/>
    <property type="evidence" value="ECO:0007669"/>
    <property type="project" value="TreeGrafter"/>
</dbReference>
<sequence>MKHGRDEDEDEQDDESPEFDNYDDIEEDVEDSEEEEEDNNEQEHSKRRQDFIKYFVKSEVPPSFKRRNPETEGNNRLVPVESVQTSGAIIDELIKEVALDYNKTGNIDKALHALKAVLDSCKDIKELDFKQATLLLKKQGVAIPFHQKPDPNAINYKFAFKTPEKSLFQEKDHVNNRYFYKRSYYLAVIAAALRKNPQFSNISFELLNKDPRRPVIVISSDPSQDKSTGYGHLGGPGGVKIRILPVIAPDLFAVHKLAPGRNNNRPAETPADAVLPPTPRYNSSLLMDTTLIAHLNALHKQAASTAAFKDAVILGKVWLNQRGLGDSGFTGFLWSMIILYLMGNGNKNNKSTNVFLRETFSSYQIVKLTIDFLANHNFAEEPLFMTPDGFPIAHPDFTAKSFSSQFDMVIVDATGRVNLAAFVNASTLNHLQFEARSSLNLFKELGSDRFDALFLKNLTEPIGYYDLILRVDKIPASFAAYKKASTQLDFPSKRQFFAHFVTRLLKLAIKSRTHLIRVSDVSPPSSNHWKITESFPEDDDTSAVYIGLVLNPETAFELVEQGPASGEDGKLVENFRRIWGTRSSLRRFNDGSIVESVVWDETDGTPEGKVLITGQMARYLICRHVSVSDVDVSFWGGQFVELLKEFGGDEKLVDVEKRTGTFSEAVEAFNAFSKAIKGLEGIPLDVTNVVACDAGLRYASVFVPQPSFAGTETVRLTPILKDHLEVLIDFESSNKWPDTIPAVQNMKLAFYIKLAELIAANMPGALATVTKPDNLDMTTGYLNVRMPSGYSFRARLRTGVEITLANKSLKMAAGTGDYGIHQAAATRFHNVDRVYRAVGSHSHRFQNVHYRFTQLSTTVRLVKRWLAAHWLAPHFSDEAIEILVTKVFVEFAPYPSPPACAFTGFIRVLELLWKWDFEGEPLVVEFEKGEITTEKRTQINTLFRGKPEENEEEQEDQHTNGEAQKEVKKKVVVCLATVDDVTGNFWTQNGPSLIVLKRVKQLAKASFKLLKDAITAGDDAEVAKIFVTPTNGYDYLIELDVSKLSKYHHNIAYDDSLLPKSKTKFKNLAAFDKNPLQRFLEEFNPVQNYIHDLQHAFGDTMSFFYDVNGGSQIGVLLNKKLVVPLQPFKVNLQYSFKFVPEEEDAPVETKKGKKEKDDGGKKKKEKKKKAMVVPDYAAIGAEIERLGLGLVTSVSSSFNE</sequence>
<keyword evidence="3 5" id="KW-0694">RNA-binding</keyword>
<protein>
    <recommendedName>
        <fullName evidence="5">U3 small nucleolar RNA-associated protein 22</fullName>
    </recommendedName>
</protein>
<dbReference type="InterPro" id="IPR035371">
    <property type="entry name" value="Nrap_D6"/>
</dbReference>
<keyword evidence="14" id="KW-1185">Reference proteome</keyword>
<dbReference type="GO" id="GO:0032040">
    <property type="term" value="C:small-subunit processome"/>
    <property type="evidence" value="ECO:0007669"/>
    <property type="project" value="TreeGrafter"/>
</dbReference>